<dbReference type="Gene3D" id="3.30.70.3340">
    <property type="match status" value="1"/>
</dbReference>
<dbReference type="InterPro" id="IPR005117">
    <property type="entry name" value="NiRdtase/SiRdtase_haem-b_fer"/>
</dbReference>
<dbReference type="GO" id="GO:0051539">
    <property type="term" value="F:4 iron, 4 sulfur cluster binding"/>
    <property type="evidence" value="ECO:0007669"/>
    <property type="project" value="UniProtKB-KW"/>
</dbReference>
<dbReference type="InterPro" id="IPR006067">
    <property type="entry name" value="NO2/SO3_Rdtase_4Fe4S_dom"/>
</dbReference>
<keyword evidence="2" id="KW-0349">Heme</keyword>
<dbReference type="PANTHER" id="PTHR32439:SF9">
    <property type="entry name" value="BLR3264 PROTEIN"/>
    <property type="match status" value="1"/>
</dbReference>
<evidence type="ECO:0000256" key="6">
    <source>
        <dbReference type="ARBA" id="ARBA00023014"/>
    </source>
</evidence>
<dbReference type="EMBL" id="ABVQ01000035">
    <property type="protein sequence ID" value="EEC58217.1"/>
    <property type="molecule type" value="Genomic_DNA"/>
</dbReference>
<dbReference type="PROSITE" id="PS51379">
    <property type="entry name" value="4FE4S_FER_2"/>
    <property type="match status" value="2"/>
</dbReference>
<keyword evidence="3" id="KW-0479">Metal-binding</keyword>
<dbReference type="InterPro" id="IPR051329">
    <property type="entry name" value="NIR_SIR_4Fe-4S"/>
</dbReference>
<dbReference type="InterPro" id="IPR017896">
    <property type="entry name" value="4Fe4S_Fe-S-bd"/>
</dbReference>
<dbReference type="GO" id="GO:0046872">
    <property type="term" value="F:metal ion binding"/>
    <property type="evidence" value="ECO:0007669"/>
    <property type="project" value="UniProtKB-KW"/>
</dbReference>
<evidence type="ECO:0000256" key="4">
    <source>
        <dbReference type="ARBA" id="ARBA00023002"/>
    </source>
</evidence>
<dbReference type="InterPro" id="IPR017900">
    <property type="entry name" value="4Fe4S_Fe_S_CS"/>
</dbReference>
<name>B7AR95_9FIRM</name>
<dbReference type="Pfam" id="PF01077">
    <property type="entry name" value="NIR_SIR"/>
    <property type="match status" value="1"/>
</dbReference>
<keyword evidence="1" id="KW-0004">4Fe-4S</keyword>
<evidence type="ECO:0000313" key="9">
    <source>
        <dbReference type="Proteomes" id="UP000003136"/>
    </source>
</evidence>
<reference evidence="8 9" key="1">
    <citation type="submission" date="2008-11" db="EMBL/GenBank/DDBJ databases">
        <title>Draft genome sequence of Bacteroides pectinophilus (ATCC 43243).</title>
        <authorList>
            <person name="Sudarsanam P."/>
            <person name="Ley R."/>
            <person name="Guruge J."/>
            <person name="Turnbaugh P.J."/>
            <person name="Mahowald M."/>
            <person name="Liep D."/>
            <person name="Gordon J."/>
        </authorList>
    </citation>
    <scope>NUCLEOTIDE SEQUENCE [LARGE SCALE GENOMIC DNA]</scope>
    <source>
        <strain evidence="8 9">ATCC 43243</strain>
    </source>
</reference>
<dbReference type="STRING" id="483218.BACPEC_01205"/>
<keyword evidence="9" id="KW-1185">Reference proteome</keyword>
<dbReference type="PRINTS" id="PR00397">
    <property type="entry name" value="SIROHAEM"/>
</dbReference>
<evidence type="ECO:0000256" key="1">
    <source>
        <dbReference type="ARBA" id="ARBA00022485"/>
    </source>
</evidence>
<dbReference type="SUPFAM" id="SSF54862">
    <property type="entry name" value="4Fe-4S ferredoxins"/>
    <property type="match status" value="1"/>
</dbReference>
<comment type="caution">
    <text evidence="8">The sequence shown here is derived from an EMBL/GenBank/DDBJ whole genome shotgun (WGS) entry which is preliminary data.</text>
</comment>
<evidence type="ECO:0000259" key="7">
    <source>
        <dbReference type="PROSITE" id="PS51379"/>
    </source>
</evidence>
<keyword evidence="5" id="KW-0408">Iron</keyword>
<evidence type="ECO:0000256" key="3">
    <source>
        <dbReference type="ARBA" id="ARBA00022723"/>
    </source>
</evidence>
<dbReference type="PANTHER" id="PTHR32439">
    <property type="entry name" value="FERREDOXIN--NITRITE REDUCTASE, CHLOROPLASTIC"/>
    <property type="match status" value="1"/>
</dbReference>
<keyword evidence="4" id="KW-0560">Oxidoreductase</keyword>
<dbReference type="SUPFAM" id="SSF55124">
    <property type="entry name" value="Nitrite/Sulfite reductase N-terminal domain-like"/>
    <property type="match status" value="1"/>
</dbReference>
<proteinExistence type="predicted"/>
<dbReference type="Gene3D" id="3.30.70.20">
    <property type="match status" value="1"/>
</dbReference>
<dbReference type="GO" id="GO:0020037">
    <property type="term" value="F:heme binding"/>
    <property type="evidence" value="ECO:0007669"/>
    <property type="project" value="InterPro"/>
</dbReference>
<organism evidence="8 9">
    <name type="scientific">[Bacteroides] pectinophilus ATCC 43243</name>
    <dbReference type="NCBI Taxonomy" id="483218"/>
    <lineage>
        <taxon>Bacteria</taxon>
        <taxon>Bacillati</taxon>
        <taxon>Bacillota</taxon>
        <taxon>Clostridia</taxon>
        <taxon>Eubacteriales</taxon>
    </lineage>
</organism>
<dbReference type="HOGENOM" id="CLU_072599_0_1_9"/>
<dbReference type="Proteomes" id="UP000003136">
    <property type="component" value="Unassembled WGS sequence"/>
</dbReference>
<dbReference type="eggNOG" id="COG2221">
    <property type="taxonomic scope" value="Bacteria"/>
</dbReference>
<dbReference type="GO" id="GO:0016491">
    <property type="term" value="F:oxidoreductase activity"/>
    <property type="evidence" value="ECO:0007669"/>
    <property type="project" value="UniProtKB-KW"/>
</dbReference>
<dbReference type="InterPro" id="IPR006066">
    <property type="entry name" value="NO2/SO3_Rdtase_FeS/sirohaem_BS"/>
</dbReference>
<evidence type="ECO:0000256" key="2">
    <source>
        <dbReference type="ARBA" id="ARBA00022617"/>
    </source>
</evidence>
<dbReference type="InterPro" id="IPR045854">
    <property type="entry name" value="NO2/SO3_Rdtase_4Fe4S_sf"/>
</dbReference>
<gene>
    <name evidence="8" type="ORF">BACPEC_01205</name>
</gene>
<evidence type="ECO:0000313" key="8">
    <source>
        <dbReference type="EMBL" id="EEC58217.1"/>
    </source>
</evidence>
<dbReference type="SUPFAM" id="SSF56014">
    <property type="entry name" value="Nitrite and sulphite reductase 4Fe-4S domain-like"/>
    <property type="match status" value="1"/>
</dbReference>
<evidence type="ECO:0000256" key="5">
    <source>
        <dbReference type="ARBA" id="ARBA00023004"/>
    </source>
</evidence>
<dbReference type="Pfam" id="PF03460">
    <property type="entry name" value="NIR_SIR_ferr"/>
    <property type="match status" value="1"/>
</dbReference>
<dbReference type="AlphaFoldDB" id="B7AR95"/>
<accession>B7AR95</accession>
<dbReference type="PROSITE" id="PS00365">
    <property type="entry name" value="NIR_SIR"/>
    <property type="match status" value="1"/>
</dbReference>
<dbReference type="Pfam" id="PF00037">
    <property type="entry name" value="Fer4"/>
    <property type="match status" value="2"/>
</dbReference>
<feature type="domain" description="4Fe-4S ferredoxin-type" evidence="7">
    <location>
        <begin position="162"/>
        <end position="190"/>
    </location>
</feature>
<sequence length="293" mass="32628">MEDTTMANIDYAALKKGGFMRQKQKGYFSLRLQTVGGNLTAENIKTVAEVAEKYGKGYIHMTSRQGIEIPFINFKDIEEVRSKLADGGVNPGVCGPRVRTITACQGREICPSGCIDTYELAKKLDEHYFGRELPHKFKFGVTGCQNNCLKAEENDIGIKGGMEVNWVSDKCINCGVCEKACREQAITFTGSEIILDKSKCNNCGRCAKACPTDAWDTESGFIVSFGGLFGNRIYKGEQLLPMIKDEETLFRVTDAAIGFFEENANPGERFRLLLQRVGEDEFRKRIQAAYEGK</sequence>
<feature type="domain" description="4Fe-4S ferredoxin-type" evidence="7">
    <location>
        <begin position="191"/>
        <end position="220"/>
    </location>
</feature>
<protein>
    <recommendedName>
        <fullName evidence="7">4Fe-4S ferredoxin-type domain-containing protein</fullName>
    </recommendedName>
</protein>
<reference evidence="8 9" key="2">
    <citation type="submission" date="2008-11" db="EMBL/GenBank/DDBJ databases">
        <authorList>
            <person name="Fulton L."/>
            <person name="Clifton S."/>
            <person name="Fulton B."/>
            <person name="Xu J."/>
            <person name="Minx P."/>
            <person name="Pepin K.H."/>
            <person name="Johnson M."/>
            <person name="Bhonagiri V."/>
            <person name="Nash W.E."/>
            <person name="Mardis E.R."/>
            <person name="Wilson R.K."/>
        </authorList>
    </citation>
    <scope>NUCLEOTIDE SEQUENCE [LARGE SCALE GENOMIC DNA]</scope>
    <source>
        <strain evidence="8 9">ATCC 43243</strain>
    </source>
</reference>
<dbReference type="Gene3D" id="3.30.413.10">
    <property type="entry name" value="Sulfite Reductase Hemoprotein, domain 1"/>
    <property type="match status" value="1"/>
</dbReference>
<dbReference type="InterPro" id="IPR036136">
    <property type="entry name" value="Nit/Sulf_reduc_fer-like_dom_sf"/>
</dbReference>
<keyword evidence="6" id="KW-0411">Iron-sulfur</keyword>
<dbReference type="PROSITE" id="PS00198">
    <property type="entry name" value="4FE4S_FER_1"/>
    <property type="match status" value="1"/>
</dbReference>